<keyword evidence="1" id="KW-0472">Membrane</keyword>
<evidence type="ECO:0000313" key="2">
    <source>
        <dbReference type="EMBL" id="MEK0082835.1"/>
    </source>
</evidence>
<accession>A0ABU8XNQ7</accession>
<dbReference type="EMBL" id="JBBLZC010000005">
    <property type="protein sequence ID" value="MEK0082835.1"/>
    <property type="molecule type" value="Genomic_DNA"/>
</dbReference>
<feature type="transmembrane region" description="Helical" evidence="1">
    <location>
        <begin position="20"/>
        <end position="52"/>
    </location>
</feature>
<keyword evidence="3" id="KW-1185">Reference proteome</keyword>
<protein>
    <submittedName>
        <fullName evidence="2">Flp family type IVb pilin</fullName>
    </submittedName>
</protein>
<proteinExistence type="predicted"/>
<evidence type="ECO:0000256" key="1">
    <source>
        <dbReference type="SAM" id="Phobius"/>
    </source>
</evidence>
<comment type="caution">
    <text evidence="2">The sequence shown here is derived from an EMBL/GenBank/DDBJ whole genome shotgun (WGS) entry which is preliminary data.</text>
</comment>
<reference evidence="2 3" key="1">
    <citation type="submission" date="2024-01" db="EMBL/GenBank/DDBJ databases">
        <title>Multi-omics insights into the function and evolution of sodium benzoate biodegradation pathways in Benzoatithermus flavus gen. nov., sp. nov. from hot spring.</title>
        <authorList>
            <person name="Hu C.-J."/>
            <person name="Li W.-J."/>
        </authorList>
    </citation>
    <scope>NUCLEOTIDE SEQUENCE [LARGE SCALE GENOMIC DNA]</scope>
    <source>
        <strain evidence="2 3">SYSU G07066</strain>
    </source>
</reference>
<keyword evidence="1" id="KW-0812">Transmembrane</keyword>
<dbReference type="RefSeq" id="WP_418158689.1">
    <property type="nucleotide sequence ID" value="NZ_JBBLZC010000005.1"/>
</dbReference>
<keyword evidence="1" id="KW-1133">Transmembrane helix</keyword>
<sequence>MDKLNLLALRLLDDRRGVTAIEYAVLAGAVVVGLLAVFGTGAGGTGTVFATLKTKLTDIIKLIPSTTTP</sequence>
<organism evidence="2 3">
    <name type="scientific">Benzoatithermus flavus</name>
    <dbReference type="NCBI Taxonomy" id="3108223"/>
    <lineage>
        <taxon>Bacteria</taxon>
        <taxon>Pseudomonadati</taxon>
        <taxon>Pseudomonadota</taxon>
        <taxon>Alphaproteobacteria</taxon>
        <taxon>Geminicoccales</taxon>
        <taxon>Geminicoccaceae</taxon>
        <taxon>Benzoatithermus</taxon>
    </lineage>
</organism>
<dbReference type="Pfam" id="PF04964">
    <property type="entry name" value="Flp_Fap"/>
    <property type="match status" value="1"/>
</dbReference>
<dbReference type="Proteomes" id="UP001375743">
    <property type="component" value="Unassembled WGS sequence"/>
</dbReference>
<name>A0ABU8XNQ7_9PROT</name>
<dbReference type="InterPro" id="IPR007047">
    <property type="entry name" value="Flp_Fap"/>
</dbReference>
<evidence type="ECO:0000313" key="3">
    <source>
        <dbReference type="Proteomes" id="UP001375743"/>
    </source>
</evidence>
<gene>
    <name evidence="2" type="ORF">U1T56_06715</name>
</gene>